<evidence type="ECO:0000256" key="1">
    <source>
        <dbReference type="SAM" id="MobiDB-lite"/>
    </source>
</evidence>
<accession>A0A5D6VVK8</accession>
<comment type="caution">
    <text evidence="2">The sequence shown here is derived from an EMBL/GenBank/DDBJ whole genome shotgun (WGS) entry which is preliminary data.</text>
</comment>
<organism evidence="2 3">
    <name type="scientific">Selenomonas ruminis</name>
    <dbReference type="NCBI Taxonomy" id="2593411"/>
    <lineage>
        <taxon>Bacteria</taxon>
        <taxon>Bacillati</taxon>
        <taxon>Bacillota</taxon>
        <taxon>Negativicutes</taxon>
        <taxon>Selenomonadales</taxon>
        <taxon>Selenomonadaceae</taxon>
        <taxon>Selenomonas</taxon>
    </lineage>
</organism>
<feature type="region of interest" description="Disordered" evidence="1">
    <location>
        <begin position="64"/>
        <end position="103"/>
    </location>
</feature>
<dbReference type="RefSeq" id="WP_149172504.1">
    <property type="nucleotide sequence ID" value="NZ_VTOY01000026.1"/>
</dbReference>
<dbReference type="EMBL" id="VTOY01000026">
    <property type="protein sequence ID" value="TYZ19262.1"/>
    <property type="molecule type" value="Genomic_DNA"/>
</dbReference>
<gene>
    <name evidence="2" type="ORF">FZ040_13570</name>
</gene>
<feature type="compositionally biased region" description="Basic and acidic residues" evidence="1">
    <location>
        <begin position="64"/>
        <end position="100"/>
    </location>
</feature>
<protein>
    <submittedName>
        <fullName evidence="2">Uncharacterized protein</fullName>
    </submittedName>
</protein>
<sequence length="171" mass="19727">MAKKQVKIDTKRNPFAIDKSLSPADNFLAPQTSKKANLEIQKANTNVHNEQNVHIVQDVHSIQKEQNVHEDEKSSKEWLSEEKGESPNDIPPMKRSDSPQKGKKHIHLVLTMDKYEMLKKMADLQHQTVTKCISEMIEDQYTSKWSAISDQLEQIKRKLAVQSPKRDILNM</sequence>
<keyword evidence="3" id="KW-1185">Reference proteome</keyword>
<name>A0A5D6VVK8_9FIRM</name>
<reference evidence="2 3" key="1">
    <citation type="submission" date="2019-08" db="EMBL/GenBank/DDBJ databases">
        <title>Selenomonas sp. mPRGC5 and Selenomonas sp. mPRGC8 isolated from ruminal fluid of dairy goat (Capra hircus).</title>
        <authorList>
            <person name="Poothong S."/>
            <person name="Nuengjamnong C."/>
            <person name="Tanasupawat S."/>
        </authorList>
    </citation>
    <scope>NUCLEOTIDE SEQUENCE [LARGE SCALE GENOMIC DNA]</scope>
    <source>
        <strain evidence="3">mPRGC5</strain>
    </source>
</reference>
<dbReference type="OrthoDB" id="9829554at2"/>
<dbReference type="AlphaFoldDB" id="A0A5D6VVK8"/>
<dbReference type="Proteomes" id="UP000323646">
    <property type="component" value="Unassembled WGS sequence"/>
</dbReference>
<evidence type="ECO:0000313" key="3">
    <source>
        <dbReference type="Proteomes" id="UP000323646"/>
    </source>
</evidence>
<evidence type="ECO:0000313" key="2">
    <source>
        <dbReference type="EMBL" id="TYZ19262.1"/>
    </source>
</evidence>
<proteinExistence type="predicted"/>